<dbReference type="InterPro" id="IPR003593">
    <property type="entry name" value="AAA+_ATPase"/>
</dbReference>
<sequence length="1789" mass="198739">MRKERASGRKASGRKQATSTELTGGAGFTYEDKVVAYYLAALLRGERALLQDGTVQAVAVQQAGHGHPMDDLVVEFQDAAGPRLLGLQVKSSITVSGAATNSDFRDVLDRALETRKTHGFQADRDAYGYITENVAEAAHRSLNRLIDWAKSSPTPADFDRRFAEGGAAAAAERALREELAPLIGGDIAHEWNFYSRFVGARLNGLNETGIVWSEITNRLQELVANNEDGQDVLLFDRLCRIARDGAGTARKWTRATLLAQLRGVVRLKVSVNLRDDLDLLAQFSKDGLNEITDSIDGFEVDRTAFQQAVSERLAASRVVNISGLPGCGKSVVLKRVALDAQKRGPIFFLKADRLSGKSWTEFAAVLGLKHRKLDELLAEIAATGTATLYIDGIDRINPDQKRIVLDILNAIEANAALGSWRVVATSRDQGLETYRAWFPKTFYSGTPIGDVQVKPFDDHEAEALAKEKPGLRRLLMGTPSVQAIARRPFFAAVLARSFSDGTTEPKTEVDLINAWWARAGHDAPAEVVPQRQRALLDIAEKGVANLGKSVPARVLAPPSFEHIAALKADLVIRGNNGDASFSFTHDIFFEWTFFRLLIDLGDAWIDGLTKAGEPPLLGRVVGLLAQSSIAAPGEWLAGYAALDGSTLRPQWRREWLTAPPFTSAFANGQIEFTALVTANGYKLLEKLLVWFQAQHTIPSPIVMEQVSPGQAGLDRVGLAELLSWPSDFTSWGRFIDWLLPLAPTLPVRLYPRVVEVFSVWQNALSDFRTARSKAIVTTCADWLLDFEKAAYPEKRTFEHGRWDELGREAQKQFATALRIVIVRAARAFPEDANALFDRAVANKHMRHDAYSDVMALAWMMAEVSPERLAAVTKAELQQELPQDHLDREKREQREHVEWIRRIREKPESERSENEKRAIEHPYFHIPHSFDGLGREEIGIDRHNNYYYPVSPAHEPFASLFGRKSDVALQLIRDLANHATTGWRQIAGITRRQHGTPIPVTIAFPWGEQQFWGDWPAYNWQLGQLGPQPLECAFLAMSYWAFRQIENGRSVDEVIQLIVDGNESIAAAGLALRLALEIFHLSDVTLALCTCQRLWPFDIARVRHEPMRNVDLFGFGLMNQLTGEKKAAEDYLNKRSSRSRDVKQLAMRFAVNGDDALTARFKEALARFATELPYELEEHRSNSAATATLKTQAEEYAALAVVENYQGYRTPDEQVMIAYKPPLSEETVKRGEAAVIYLQQSSVLAWAMKSLRAFAPGPDKKLADAVAMARPLDDPQLFRVRLNVEDHTPQSTVAAVAACVVCFGDPTSDDYKWAIGVLNRIDAMEEPPSSFYGSKISWHPVLQLIFALLHLRRTNPTDIEPARRLVRLTSHRHEEAAEFALKALLADPDPCVSWVAAQLALEQSHDYQPVIMKDGKRDSRAAKKAAKGALDRALKKLKAKKFEPFPALPAAWVKMASGANDDDDDLDDDDPTAKWAEPDPVFDAQRAAKCLEDFPVETWCASDEARPHVLALIRSIVNWTVLRMNPRGGTRRRRDRDTDLIGWNDALGDVLARAAPFFELSLVRTEFIGPFVQNRSDNELHVVAAFTDRVVTRHVLDAAVIPPGTFDLLDLCAEHVIGDSTFRPGGYRAGEVSGREMPKIIEALLMVNVERAMGAARFVNGDWSEIDLVMPMVARLVKATGWSVFVMSKFLLLCERAGTAYPLDPFIEQVSSVLASVDNAKGDWVGTTLPARTATIVQKLADANFPLRPDQAQGLLRILDALIDLGDRRSAALEQTEAFKGVQAKESTGL</sequence>
<dbReference type="InterPro" id="IPR027417">
    <property type="entry name" value="P-loop_NTPase"/>
</dbReference>
<feature type="region of interest" description="Disordered" evidence="1">
    <location>
        <begin position="1"/>
        <end position="20"/>
    </location>
</feature>
<feature type="domain" description="AAA+ ATPase" evidence="2">
    <location>
        <begin position="315"/>
        <end position="435"/>
    </location>
</feature>
<name>A0A2W5MWL1_RHOSU</name>
<dbReference type="GO" id="GO:0005524">
    <property type="term" value="F:ATP binding"/>
    <property type="evidence" value="ECO:0007669"/>
    <property type="project" value="InterPro"/>
</dbReference>
<proteinExistence type="predicted"/>
<dbReference type="Pfam" id="PF00004">
    <property type="entry name" value="AAA"/>
    <property type="match status" value="1"/>
</dbReference>
<dbReference type="Gene3D" id="3.40.50.300">
    <property type="entry name" value="P-loop containing nucleotide triphosphate hydrolases"/>
    <property type="match status" value="1"/>
</dbReference>
<accession>A0A2W5MWL1</accession>
<comment type="caution">
    <text evidence="3">The sequence shown here is derived from an EMBL/GenBank/DDBJ whole genome shotgun (WGS) entry which is preliminary data.</text>
</comment>
<dbReference type="GO" id="GO:0016887">
    <property type="term" value="F:ATP hydrolysis activity"/>
    <property type="evidence" value="ECO:0007669"/>
    <property type="project" value="InterPro"/>
</dbReference>
<organism evidence="3 4">
    <name type="scientific">Rhodovulum sulfidophilum</name>
    <name type="common">Rhodobacter sulfidophilus</name>
    <dbReference type="NCBI Taxonomy" id="35806"/>
    <lineage>
        <taxon>Bacteria</taxon>
        <taxon>Pseudomonadati</taxon>
        <taxon>Pseudomonadota</taxon>
        <taxon>Alphaproteobacteria</taxon>
        <taxon>Rhodobacterales</taxon>
        <taxon>Paracoccaceae</taxon>
        <taxon>Rhodovulum</taxon>
    </lineage>
</organism>
<evidence type="ECO:0000256" key="1">
    <source>
        <dbReference type="SAM" id="MobiDB-lite"/>
    </source>
</evidence>
<dbReference type="InterPro" id="IPR003959">
    <property type="entry name" value="ATPase_AAA_core"/>
</dbReference>
<evidence type="ECO:0000313" key="3">
    <source>
        <dbReference type="EMBL" id="PZQ45576.1"/>
    </source>
</evidence>
<evidence type="ECO:0000259" key="2">
    <source>
        <dbReference type="SMART" id="SM00382"/>
    </source>
</evidence>
<dbReference type="SUPFAM" id="SSF52540">
    <property type="entry name" value="P-loop containing nucleoside triphosphate hydrolases"/>
    <property type="match status" value="1"/>
</dbReference>
<evidence type="ECO:0000313" key="4">
    <source>
        <dbReference type="Proteomes" id="UP000249185"/>
    </source>
</evidence>
<protein>
    <recommendedName>
        <fullName evidence="2">AAA+ ATPase domain-containing protein</fullName>
    </recommendedName>
</protein>
<dbReference type="SMART" id="SM00382">
    <property type="entry name" value="AAA"/>
    <property type="match status" value="1"/>
</dbReference>
<dbReference type="Proteomes" id="UP000249185">
    <property type="component" value="Unassembled WGS sequence"/>
</dbReference>
<reference evidence="3 4" key="1">
    <citation type="submission" date="2017-08" db="EMBL/GenBank/DDBJ databases">
        <title>Infants hospitalized years apart are colonized by the same room-sourced microbial strains.</title>
        <authorList>
            <person name="Brooks B."/>
            <person name="Olm M.R."/>
            <person name="Firek B.A."/>
            <person name="Baker R."/>
            <person name="Thomas B.C."/>
            <person name="Morowitz M.J."/>
            <person name="Banfield J.F."/>
        </authorList>
    </citation>
    <scope>NUCLEOTIDE SEQUENCE [LARGE SCALE GENOMIC DNA]</scope>
    <source>
        <strain evidence="3">S2_005_002_R2_34</strain>
    </source>
</reference>
<dbReference type="EMBL" id="QFPW01000049">
    <property type="protein sequence ID" value="PZQ45576.1"/>
    <property type="molecule type" value="Genomic_DNA"/>
</dbReference>
<gene>
    <name evidence="3" type="ORF">DI556_22480</name>
</gene>